<dbReference type="InterPro" id="IPR029068">
    <property type="entry name" value="Glyas_Bleomycin-R_OHBP_Dase"/>
</dbReference>
<dbReference type="PANTHER" id="PTHR40265:SF1">
    <property type="entry name" value="GLYOXALASE-LIKE DOMAIN-CONTAINING PROTEIN"/>
    <property type="match status" value="1"/>
</dbReference>
<protein>
    <submittedName>
        <fullName evidence="2">Glyoxalase-like protein</fullName>
    </submittedName>
</protein>
<proteinExistence type="predicted"/>
<accession>A0A4R1HHY0</accession>
<dbReference type="Pfam" id="PF13468">
    <property type="entry name" value="Glyoxalase_3"/>
    <property type="match status" value="1"/>
</dbReference>
<dbReference type="EMBL" id="SMFZ01000002">
    <property type="protein sequence ID" value="TCK21864.1"/>
    <property type="molecule type" value="Genomic_DNA"/>
</dbReference>
<gene>
    <name evidence="2" type="ORF">EV378_5856</name>
</gene>
<feature type="domain" description="Glyoxalase-like" evidence="1">
    <location>
        <begin position="2"/>
        <end position="175"/>
    </location>
</feature>
<organism evidence="2 3">
    <name type="scientific">Pseudonocardia endophytica</name>
    <dbReference type="NCBI Taxonomy" id="401976"/>
    <lineage>
        <taxon>Bacteria</taxon>
        <taxon>Bacillati</taxon>
        <taxon>Actinomycetota</taxon>
        <taxon>Actinomycetes</taxon>
        <taxon>Pseudonocardiales</taxon>
        <taxon>Pseudonocardiaceae</taxon>
        <taxon>Pseudonocardia</taxon>
    </lineage>
</organism>
<dbReference type="SUPFAM" id="SSF54593">
    <property type="entry name" value="Glyoxalase/Bleomycin resistance protein/Dihydroxybiphenyl dioxygenase"/>
    <property type="match status" value="1"/>
</dbReference>
<comment type="caution">
    <text evidence="2">The sequence shown here is derived from an EMBL/GenBank/DDBJ whole genome shotgun (WGS) entry which is preliminary data.</text>
</comment>
<evidence type="ECO:0000313" key="3">
    <source>
        <dbReference type="Proteomes" id="UP000295560"/>
    </source>
</evidence>
<dbReference type="OrthoDB" id="3227561at2"/>
<evidence type="ECO:0000313" key="2">
    <source>
        <dbReference type="EMBL" id="TCK21864.1"/>
    </source>
</evidence>
<sequence>MLDHLVLATPDLDATSVAVTRDGITLVDGGPHIGVGTRNRLAGLGPGRYLEVVGPDPEQPEPDAPRPFHIDELTDARLVTWAVRVPDLDAALEAARGTGHDPGVARAMSRRRPDGELLAWRLAFPPDDLGGVMPFLIDWGTTAHPSASLPGGATLDELVLEHPEPARVRAVLDAVGADGPVVVRAGETPALTARIDGRVLG</sequence>
<dbReference type="InterPro" id="IPR025870">
    <property type="entry name" value="Glyoxalase-like_dom"/>
</dbReference>
<keyword evidence="3" id="KW-1185">Reference proteome</keyword>
<name>A0A4R1HHY0_PSEEN</name>
<reference evidence="2 3" key="1">
    <citation type="submission" date="2019-03" db="EMBL/GenBank/DDBJ databases">
        <title>Sequencing the genomes of 1000 actinobacteria strains.</title>
        <authorList>
            <person name="Klenk H.-P."/>
        </authorList>
    </citation>
    <scope>NUCLEOTIDE SEQUENCE [LARGE SCALE GENOMIC DNA]</scope>
    <source>
        <strain evidence="2 3">DSM 44969</strain>
    </source>
</reference>
<dbReference type="RefSeq" id="WP_132430558.1">
    <property type="nucleotide sequence ID" value="NZ_SMFZ01000002.1"/>
</dbReference>
<evidence type="ECO:0000259" key="1">
    <source>
        <dbReference type="Pfam" id="PF13468"/>
    </source>
</evidence>
<dbReference type="Proteomes" id="UP000295560">
    <property type="component" value="Unassembled WGS sequence"/>
</dbReference>
<dbReference type="Gene3D" id="3.10.180.10">
    <property type="entry name" value="2,3-Dihydroxybiphenyl 1,2-Dioxygenase, domain 1"/>
    <property type="match status" value="1"/>
</dbReference>
<dbReference type="PANTHER" id="PTHR40265">
    <property type="entry name" value="BLL2707 PROTEIN"/>
    <property type="match status" value="1"/>
</dbReference>
<dbReference type="AlphaFoldDB" id="A0A4R1HHY0"/>